<name>A0ABW2G095_9ACTN</name>
<dbReference type="Pfam" id="PF13646">
    <property type="entry name" value="HEAT_2"/>
    <property type="match status" value="1"/>
</dbReference>
<dbReference type="EMBL" id="JBHTAJ010000021">
    <property type="protein sequence ID" value="MFC7180608.1"/>
    <property type="molecule type" value="Genomic_DNA"/>
</dbReference>
<proteinExistence type="predicted"/>
<reference evidence="2" key="1">
    <citation type="journal article" date="2019" name="Int. J. Syst. Evol. Microbiol.">
        <title>The Global Catalogue of Microorganisms (GCM) 10K type strain sequencing project: providing services to taxonomists for standard genome sequencing and annotation.</title>
        <authorList>
            <consortium name="The Broad Institute Genomics Platform"/>
            <consortium name="The Broad Institute Genome Sequencing Center for Infectious Disease"/>
            <person name="Wu L."/>
            <person name="Ma J."/>
        </authorList>
    </citation>
    <scope>NUCLEOTIDE SEQUENCE [LARGE SCALE GENOMIC DNA]</scope>
    <source>
        <strain evidence="2">CGMCC 1.12859</strain>
    </source>
</reference>
<dbReference type="SUPFAM" id="SSF48371">
    <property type="entry name" value="ARM repeat"/>
    <property type="match status" value="1"/>
</dbReference>
<dbReference type="InterPro" id="IPR011989">
    <property type="entry name" value="ARM-like"/>
</dbReference>
<sequence>MASFVHLTSAADAPRIRRVGIRADSRGREGSRGVFCFPVLRSHTLTHQWLRELARHGNRGGMVAVHLRLDDAEPVTVGRYNRPPERVTAAEAVARLAAMADPRGWEVFVPRAVTAREVRRIRSAPQVAGWRYFPDSNGRVPCTCYGCRVRGEYGSRRLRERRPHELDGPPPPARVLIARVEAAGRPGDSAALRETLHWFGMRRRGPLPVLAHLVEHPDPEVREALAWAVGRWRTPGVAELLDRLAEDPTAAVREAVEAVRD</sequence>
<comment type="caution">
    <text evidence="1">The sequence shown here is derived from an EMBL/GenBank/DDBJ whole genome shotgun (WGS) entry which is preliminary data.</text>
</comment>
<accession>A0ABW2G095</accession>
<dbReference type="InterPro" id="IPR016024">
    <property type="entry name" value="ARM-type_fold"/>
</dbReference>
<dbReference type="RefSeq" id="WP_345705068.1">
    <property type="nucleotide sequence ID" value="NZ_BAABKV010000001.1"/>
</dbReference>
<keyword evidence="2" id="KW-1185">Reference proteome</keyword>
<dbReference type="Gene3D" id="1.25.10.10">
    <property type="entry name" value="Leucine-rich Repeat Variant"/>
    <property type="match status" value="1"/>
</dbReference>
<organism evidence="1 2">
    <name type="scientific">Kitasatospora paranensis</name>
    <dbReference type="NCBI Taxonomy" id="258053"/>
    <lineage>
        <taxon>Bacteria</taxon>
        <taxon>Bacillati</taxon>
        <taxon>Actinomycetota</taxon>
        <taxon>Actinomycetes</taxon>
        <taxon>Kitasatosporales</taxon>
        <taxon>Streptomycetaceae</taxon>
        <taxon>Kitasatospora</taxon>
    </lineage>
</organism>
<evidence type="ECO:0000313" key="2">
    <source>
        <dbReference type="Proteomes" id="UP001596435"/>
    </source>
</evidence>
<gene>
    <name evidence="1" type="ORF">ACFQMG_13695</name>
</gene>
<evidence type="ECO:0000313" key="1">
    <source>
        <dbReference type="EMBL" id="MFC7180608.1"/>
    </source>
</evidence>
<protein>
    <submittedName>
        <fullName evidence="1">HEAT repeat domain-containing protein</fullName>
    </submittedName>
</protein>
<dbReference type="Proteomes" id="UP001596435">
    <property type="component" value="Unassembled WGS sequence"/>
</dbReference>